<dbReference type="Proteomes" id="UP000517916">
    <property type="component" value="Unassembled WGS sequence"/>
</dbReference>
<organism evidence="2 3">
    <name type="scientific">Kutzneria viridogrisea</name>
    <dbReference type="NCBI Taxonomy" id="47990"/>
    <lineage>
        <taxon>Bacteria</taxon>
        <taxon>Bacillati</taxon>
        <taxon>Actinomycetota</taxon>
        <taxon>Actinomycetes</taxon>
        <taxon>Pseudonocardiales</taxon>
        <taxon>Pseudonocardiaceae</taxon>
        <taxon>Kutzneria</taxon>
    </lineage>
</organism>
<gene>
    <name evidence="2" type="ORF">BC739_006252</name>
</gene>
<keyword evidence="1" id="KW-0472">Membrane</keyword>
<protein>
    <submittedName>
        <fullName evidence="2">Uncharacterized protein</fullName>
    </submittedName>
</protein>
<feature type="transmembrane region" description="Helical" evidence="1">
    <location>
        <begin position="81"/>
        <end position="100"/>
    </location>
</feature>
<accession>A0ABR6BR35</accession>
<feature type="transmembrane region" description="Helical" evidence="1">
    <location>
        <begin position="49"/>
        <end position="69"/>
    </location>
</feature>
<evidence type="ECO:0000313" key="2">
    <source>
        <dbReference type="EMBL" id="MBA8929034.1"/>
    </source>
</evidence>
<name>A0ABR6BR35_9PSEU</name>
<keyword evidence="3" id="KW-1185">Reference proteome</keyword>
<sequence>MIGNRATHWIALLVVVVCVGPAASIWLSIIVAGAMAFPHLPEGFVSGGLLSVGALVLAALAVSQLGALILCRVPGRTMPRLSGALCAVLGALAGVVAAILV</sequence>
<feature type="transmembrane region" description="Helical" evidence="1">
    <location>
        <begin position="12"/>
        <end position="37"/>
    </location>
</feature>
<proteinExistence type="predicted"/>
<evidence type="ECO:0000313" key="3">
    <source>
        <dbReference type="Proteomes" id="UP000517916"/>
    </source>
</evidence>
<keyword evidence="1" id="KW-1133">Transmembrane helix</keyword>
<evidence type="ECO:0000256" key="1">
    <source>
        <dbReference type="SAM" id="Phobius"/>
    </source>
</evidence>
<comment type="caution">
    <text evidence="2">The sequence shown here is derived from an EMBL/GenBank/DDBJ whole genome shotgun (WGS) entry which is preliminary data.</text>
</comment>
<dbReference type="RefSeq" id="WP_025353869.1">
    <property type="nucleotide sequence ID" value="NZ_BAAABQ010000022.1"/>
</dbReference>
<reference evidence="2 3" key="1">
    <citation type="submission" date="2020-08" db="EMBL/GenBank/DDBJ databases">
        <title>Genomic Encyclopedia of Archaeal and Bacterial Type Strains, Phase II (KMG-II): from individual species to whole genera.</title>
        <authorList>
            <person name="Goeker M."/>
        </authorList>
    </citation>
    <scope>NUCLEOTIDE SEQUENCE [LARGE SCALE GENOMIC DNA]</scope>
    <source>
        <strain evidence="2 3">DSM 43850</strain>
    </source>
</reference>
<dbReference type="EMBL" id="JACJID010000005">
    <property type="protein sequence ID" value="MBA8929034.1"/>
    <property type="molecule type" value="Genomic_DNA"/>
</dbReference>
<keyword evidence="1" id="KW-0812">Transmembrane</keyword>